<dbReference type="AlphaFoldDB" id="A0A2P5FMK9"/>
<dbReference type="OrthoDB" id="10596166at2759"/>
<keyword evidence="3" id="KW-1185">Reference proteome</keyword>
<comment type="caution">
    <text evidence="2">The sequence shown here is derived from an EMBL/GenBank/DDBJ whole genome shotgun (WGS) entry which is preliminary data.</text>
</comment>
<accession>A0A2P5FMK9</accession>
<dbReference type="InParanoid" id="A0A2P5FMK9"/>
<organism evidence="2 3">
    <name type="scientific">Trema orientale</name>
    <name type="common">Charcoal tree</name>
    <name type="synonym">Celtis orientalis</name>
    <dbReference type="NCBI Taxonomy" id="63057"/>
    <lineage>
        <taxon>Eukaryota</taxon>
        <taxon>Viridiplantae</taxon>
        <taxon>Streptophyta</taxon>
        <taxon>Embryophyta</taxon>
        <taxon>Tracheophyta</taxon>
        <taxon>Spermatophyta</taxon>
        <taxon>Magnoliopsida</taxon>
        <taxon>eudicotyledons</taxon>
        <taxon>Gunneridae</taxon>
        <taxon>Pentapetalae</taxon>
        <taxon>rosids</taxon>
        <taxon>fabids</taxon>
        <taxon>Rosales</taxon>
        <taxon>Cannabaceae</taxon>
        <taxon>Trema</taxon>
    </lineage>
</organism>
<reference evidence="3" key="1">
    <citation type="submission" date="2016-06" db="EMBL/GenBank/DDBJ databases">
        <title>Parallel loss of symbiosis genes in relatives of nitrogen-fixing non-legume Parasponia.</title>
        <authorList>
            <person name="Van Velzen R."/>
            <person name="Holmer R."/>
            <person name="Bu F."/>
            <person name="Rutten L."/>
            <person name="Van Zeijl A."/>
            <person name="Liu W."/>
            <person name="Santuari L."/>
            <person name="Cao Q."/>
            <person name="Sharma T."/>
            <person name="Shen D."/>
            <person name="Roswanjaya Y."/>
            <person name="Wardhani T."/>
            <person name="Kalhor M.S."/>
            <person name="Jansen J."/>
            <person name="Van den Hoogen J."/>
            <person name="Gungor B."/>
            <person name="Hartog M."/>
            <person name="Hontelez J."/>
            <person name="Verver J."/>
            <person name="Yang W.-C."/>
            <person name="Schijlen E."/>
            <person name="Repin R."/>
            <person name="Schilthuizen M."/>
            <person name="Schranz E."/>
            <person name="Heidstra R."/>
            <person name="Miyata K."/>
            <person name="Fedorova E."/>
            <person name="Kohlen W."/>
            <person name="Bisseling T."/>
            <person name="Smit S."/>
            <person name="Geurts R."/>
        </authorList>
    </citation>
    <scope>NUCLEOTIDE SEQUENCE [LARGE SCALE GENOMIC DNA]</scope>
    <source>
        <strain evidence="3">cv. RG33-2</strain>
    </source>
</reference>
<evidence type="ECO:0000313" key="2">
    <source>
        <dbReference type="EMBL" id="PON99041.1"/>
    </source>
</evidence>
<dbReference type="Proteomes" id="UP000237000">
    <property type="component" value="Unassembled WGS sequence"/>
</dbReference>
<evidence type="ECO:0000256" key="1">
    <source>
        <dbReference type="SAM" id="MobiDB-lite"/>
    </source>
</evidence>
<proteinExistence type="predicted"/>
<evidence type="ECO:0000313" key="3">
    <source>
        <dbReference type="Proteomes" id="UP000237000"/>
    </source>
</evidence>
<dbReference type="EMBL" id="JXTC01000021">
    <property type="protein sequence ID" value="PON99041.1"/>
    <property type="molecule type" value="Genomic_DNA"/>
</dbReference>
<name>A0A2P5FMK9_TREOI</name>
<gene>
    <name evidence="2" type="ORF">TorRG33x02_052780</name>
</gene>
<protein>
    <submittedName>
        <fullName evidence="2">Uncharacterized protein</fullName>
    </submittedName>
</protein>
<sequence length="102" mass="11646">MDEGRSLELESGASSASAEREPSFAYRFAKAPKQKTQGPVFEFLAKKKRTGLIRRVAELGRHDDAKRHIVFRSSCVFNVIKLHQPFSPRKTNLWSLKLTMLL</sequence>
<feature type="region of interest" description="Disordered" evidence="1">
    <location>
        <begin position="1"/>
        <end position="20"/>
    </location>
</feature>